<evidence type="ECO:0000256" key="3">
    <source>
        <dbReference type="PROSITE-ProRule" id="PRU00023"/>
    </source>
</evidence>
<sequence length="1234" mass="138091">MSFGFSIGDFLAVLQLANDLGGRFAQAPREYKAIKDEVESLIFALNRINGFNEEEFDDQQKDGVNQVIQSCDIVLQDLDSRLQKFHVLAEDSTPDWAGKVRQAWKRIRWNQAEINNFRSRIVSNISLLNLIIGNTNQHGIQTLTQRQENHERNKVLTWLSPVSPSLRQSEVFNSHQKGTGTWLLKTEAFQRWIGSQEQVLFCPGIPGSGKTVLSSIVIDHIEQTFPNQDDVVIAYLFCDYRQQHTLVDLYSALLRQAVQRKTSIPERIRSFYNKYSEKSAKPSKDAILDELRYVLASCARAFVVIDAIDECPISDANHAIRHSFLHELVRLRNEEGFNILATSRHDQEIAAHFEDSASVEIQASSADIQYYVDVRLDDLPPFVRRREKLKQAIKNGIAEAAKDMYEFIWVCSEYVLTFLRFLLARLYFNLLLDESNEKGIRRMLEEFRTGSHAGSQPNTYDHAYSETMSRIERQGPNASGLAKKTIGWILNAKRNLTTAELEHALAIELETSEFDDTNITDIEQLTSYCCGLVLVDEQTTEVKLVHYTTQKFFESTLKSWFPEILDHITDCCLTYLSYDVFEEDRFEEKKEVEKIPNEYPFYSYSSQNWGHHFREAPGDRSILLKFLQSEAKLAGYDRCGFEPLNWKPDPKTSGIKAEHIVAFFNLDHLMQKLLQTSPGNLNIQDSSEHTPLFLAASHGHESVTKLLLNMGAKVDLPDKDGTSPLHAAADQGSAVVVQMLLDKGADIKIKDSKHKTPLYVAAGKGHEIIVTQLLDGGADIDAGDEDDRTALHAASLGNHVTTVELLLSRGANLESRTKSGDVPLHDASLNGNLKVINLLLEKGTSPEIANDEGKTLLLKVSDYPLYGLLNEKIDATFELLLNKGANTEAKCRHGETPLHRTAERGWEAPVKLLLDYGANIEATTIDSMTPLHLAARKKRVEIVRMLLDRGASVDPMSQSRQIPLHVAAATGDEAIVTMLLDKAANINVFDRFGCTPLFWSSLNGHETVSRLLLNKGATLNPPSSGPQLLPSATTEGGHDVTLRALLGKESNSKQFNIYHRTALHMAAAGGHIPMATLLLSAGAKSDIPDRYGRTPLFNAVCGGHSDMVQLLLGLPDVDKSRPDIWGLTPPLEAQKRGFHEISLLLNSESENVDSGVEPIVKPESTEQRPRFCDVCLRGLLEEEVYYSCDYFYTCKFCPPAQTKSCPLCGNKLVKAIYRSPTTSILEVFESCVCM</sequence>
<feature type="repeat" description="ANK" evidence="3">
    <location>
        <begin position="992"/>
        <end position="1024"/>
    </location>
</feature>
<dbReference type="Proteomes" id="UP001154252">
    <property type="component" value="Unassembled WGS sequence"/>
</dbReference>
<dbReference type="EMBL" id="CAJVRC010000853">
    <property type="protein sequence ID" value="CAG8895583.1"/>
    <property type="molecule type" value="Genomic_DNA"/>
</dbReference>
<dbReference type="OrthoDB" id="195446at2759"/>
<dbReference type="Pfam" id="PF22939">
    <property type="entry name" value="WHD_GPIID"/>
    <property type="match status" value="1"/>
</dbReference>
<dbReference type="PROSITE" id="PS50088">
    <property type="entry name" value="ANK_REPEAT"/>
    <property type="match status" value="10"/>
</dbReference>
<protein>
    <recommendedName>
        <fullName evidence="8">NACHT domain-containing protein</fullName>
    </recommendedName>
</protein>
<feature type="repeat" description="ANK" evidence="3">
    <location>
        <begin position="1058"/>
        <end position="1090"/>
    </location>
</feature>
<feature type="repeat" description="ANK" evidence="3">
    <location>
        <begin position="893"/>
        <end position="925"/>
    </location>
</feature>
<feature type="repeat" description="ANK" evidence="3">
    <location>
        <begin position="720"/>
        <end position="752"/>
    </location>
</feature>
<dbReference type="Pfam" id="PF12796">
    <property type="entry name" value="Ank_2"/>
    <property type="match status" value="5"/>
</dbReference>
<evidence type="ECO:0000256" key="2">
    <source>
        <dbReference type="ARBA" id="ARBA00023043"/>
    </source>
</evidence>
<evidence type="ECO:0000259" key="4">
    <source>
        <dbReference type="Pfam" id="PF22939"/>
    </source>
</evidence>
<dbReference type="InterPro" id="IPR027417">
    <property type="entry name" value="P-loop_NTPase"/>
</dbReference>
<evidence type="ECO:0008006" key="8">
    <source>
        <dbReference type="Google" id="ProtNLM"/>
    </source>
</evidence>
<dbReference type="SUPFAM" id="SSF52540">
    <property type="entry name" value="P-loop containing nucleoside triphosphate hydrolases"/>
    <property type="match status" value="1"/>
</dbReference>
<gene>
    <name evidence="6" type="ORF">PEGY_LOCUS4156</name>
</gene>
<dbReference type="Gene3D" id="1.25.40.20">
    <property type="entry name" value="Ankyrin repeat-containing domain"/>
    <property type="match status" value="5"/>
</dbReference>
<dbReference type="Gene3D" id="3.40.50.300">
    <property type="entry name" value="P-loop containing nucleotide triphosphate hydrolases"/>
    <property type="match status" value="1"/>
</dbReference>
<accession>A0A9W4P352</accession>
<dbReference type="SMART" id="SM00248">
    <property type="entry name" value="ANK"/>
    <property type="match status" value="12"/>
</dbReference>
<evidence type="ECO:0000256" key="1">
    <source>
        <dbReference type="ARBA" id="ARBA00022737"/>
    </source>
</evidence>
<dbReference type="PANTHER" id="PTHR24198:SF165">
    <property type="entry name" value="ANKYRIN REPEAT-CONTAINING PROTEIN-RELATED"/>
    <property type="match status" value="1"/>
</dbReference>
<feature type="repeat" description="ANK" evidence="3">
    <location>
        <begin position="753"/>
        <end position="785"/>
    </location>
</feature>
<name>A0A9W4P352_9EURO</name>
<reference evidence="6" key="1">
    <citation type="submission" date="2021-07" db="EMBL/GenBank/DDBJ databases">
        <authorList>
            <person name="Branca A.L. A."/>
        </authorList>
    </citation>
    <scope>NUCLEOTIDE SEQUENCE</scope>
</reference>
<feature type="repeat" description="ANK" evidence="3">
    <location>
        <begin position="786"/>
        <end position="818"/>
    </location>
</feature>
<feature type="repeat" description="ANK" evidence="3">
    <location>
        <begin position="959"/>
        <end position="991"/>
    </location>
</feature>
<organism evidence="6 7">
    <name type="scientific">Penicillium egyptiacum</name>
    <dbReference type="NCBI Taxonomy" id="1303716"/>
    <lineage>
        <taxon>Eukaryota</taxon>
        <taxon>Fungi</taxon>
        <taxon>Dikarya</taxon>
        <taxon>Ascomycota</taxon>
        <taxon>Pezizomycotina</taxon>
        <taxon>Eurotiomycetes</taxon>
        <taxon>Eurotiomycetidae</taxon>
        <taxon>Eurotiales</taxon>
        <taxon>Aspergillaceae</taxon>
        <taxon>Penicillium</taxon>
    </lineage>
</organism>
<keyword evidence="7" id="KW-1185">Reference proteome</keyword>
<dbReference type="PRINTS" id="PR01415">
    <property type="entry name" value="ANKYRIN"/>
</dbReference>
<comment type="caution">
    <text evidence="6">The sequence shown here is derived from an EMBL/GenBank/DDBJ whole genome shotgun (WGS) entry which is preliminary data.</text>
</comment>
<evidence type="ECO:0000259" key="5">
    <source>
        <dbReference type="Pfam" id="PF24883"/>
    </source>
</evidence>
<dbReference type="SUPFAM" id="SSF48403">
    <property type="entry name" value="Ankyrin repeat"/>
    <property type="match status" value="2"/>
</dbReference>
<feature type="repeat" description="ANK" evidence="3">
    <location>
        <begin position="687"/>
        <end position="719"/>
    </location>
</feature>
<keyword evidence="2 3" id="KW-0040">ANK repeat</keyword>
<feature type="repeat" description="ANK" evidence="3">
    <location>
        <begin position="926"/>
        <end position="958"/>
    </location>
</feature>
<dbReference type="PROSITE" id="PS50297">
    <property type="entry name" value="ANK_REP_REGION"/>
    <property type="match status" value="10"/>
</dbReference>
<dbReference type="InterPro" id="IPR056884">
    <property type="entry name" value="NPHP3-like_N"/>
</dbReference>
<dbReference type="PANTHER" id="PTHR24198">
    <property type="entry name" value="ANKYRIN REPEAT AND PROTEIN KINASE DOMAIN-CONTAINING PROTEIN"/>
    <property type="match status" value="1"/>
</dbReference>
<feature type="domain" description="Nephrocystin 3-like N-terminal" evidence="5">
    <location>
        <begin position="178"/>
        <end position="344"/>
    </location>
</feature>
<feature type="repeat" description="ANK" evidence="3">
    <location>
        <begin position="819"/>
        <end position="851"/>
    </location>
</feature>
<dbReference type="AlphaFoldDB" id="A0A9W4P352"/>
<evidence type="ECO:0000313" key="6">
    <source>
        <dbReference type="EMBL" id="CAG8895583.1"/>
    </source>
</evidence>
<dbReference type="Pfam" id="PF24883">
    <property type="entry name" value="NPHP3_N"/>
    <property type="match status" value="1"/>
</dbReference>
<dbReference type="InterPro" id="IPR002110">
    <property type="entry name" value="Ankyrin_rpt"/>
</dbReference>
<keyword evidence="1" id="KW-0677">Repeat</keyword>
<dbReference type="InterPro" id="IPR036770">
    <property type="entry name" value="Ankyrin_rpt-contain_sf"/>
</dbReference>
<proteinExistence type="predicted"/>
<dbReference type="InterPro" id="IPR054471">
    <property type="entry name" value="GPIID_WHD"/>
</dbReference>
<feature type="domain" description="GPI inositol-deacylase winged helix" evidence="4">
    <location>
        <begin position="479"/>
        <end position="554"/>
    </location>
</feature>
<evidence type="ECO:0000313" key="7">
    <source>
        <dbReference type="Proteomes" id="UP001154252"/>
    </source>
</evidence>